<dbReference type="Proteomes" id="UP000606274">
    <property type="component" value="Unassembled WGS sequence"/>
</dbReference>
<dbReference type="InterPro" id="IPR011993">
    <property type="entry name" value="PH-like_dom_sf"/>
</dbReference>
<reference evidence="5" key="1">
    <citation type="submission" date="2020-08" db="EMBL/GenBank/DDBJ databases">
        <title>Chromosome-level assembly of Southern catfish (Silurus meridionalis) provides insights into visual adaptation to the nocturnal and benthic lifestyles.</title>
        <authorList>
            <person name="Zhang Y."/>
            <person name="Wang D."/>
            <person name="Peng Z."/>
        </authorList>
    </citation>
    <scope>NUCLEOTIDE SEQUENCE</scope>
    <source>
        <strain evidence="5">SWU-2019-XX</strain>
        <tissue evidence="5">Muscle</tissue>
    </source>
</reference>
<proteinExistence type="predicted"/>
<dbReference type="InterPro" id="IPR039111">
    <property type="entry name" value="STAP1/STAP2"/>
</dbReference>
<evidence type="ECO:0000259" key="4">
    <source>
        <dbReference type="PROSITE" id="PS50001"/>
    </source>
</evidence>
<dbReference type="SUPFAM" id="SSF55550">
    <property type="entry name" value="SH2 domain"/>
    <property type="match status" value="1"/>
</dbReference>
<dbReference type="InterPro" id="IPR036860">
    <property type="entry name" value="SH2_dom_sf"/>
</dbReference>
<feature type="region of interest" description="Disordered" evidence="3">
    <location>
        <begin position="358"/>
        <end position="389"/>
    </location>
</feature>
<dbReference type="PANTHER" id="PTHR16186:SF11">
    <property type="entry name" value="SIGNAL-TRANSDUCING ADAPTOR PROTEIN 2"/>
    <property type="match status" value="1"/>
</dbReference>
<protein>
    <recommendedName>
        <fullName evidence="4">SH2 domain-containing protein</fullName>
    </recommendedName>
</protein>
<evidence type="ECO:0000313" key="6">
    <source>
        <dbReference type="Proteomes" id="UP000606274"/>
    </source>
</evidence>
<organism evidence="5 6">
    <name type="scientific">Silurus meridionalis</name>
    <name type="common">Southern catfish</name>
    <name type="synonym">Silurus soldatovi meridionalis</name>
    <dbReference type="NCBI Taxonomy" id="175797"/>
    <lineage>
        <taxon>Eukaryota</taxon>
        <taxon>Metazoa</taxon>
        <taxon>Chordata</taxon>
        <taxon>Craniata</taxon>
        <taxon>Vertebrata</taxon>
        <taxon>Euteleostomi</taxon>
        <taxon>Actinopterygii</taxon>
        <taxon>Neopterygii</taxon>
        <taxon>Teleostei</taxon>
        <taxon>Ostariophysi</taxon>
        <taxon>Siluriformes</taxon>
        <taxon>Siluridae</taxon>
        <taxon>Silurus</taxon>
    </lineage>
</organism>
<keyword evidence="6" id="KW-1185">Reference proteome</keyword>
<dbReference type="Gene3D" id="3.30.505.10">
    <property type="entry name" value="SH2 domain"/>
    <property type="match status" value="1"/>
</dbReference>
<feature type="region of interest" description="Disordered" evidence="3">
    <location>
        <begin position="283"/>
        <end position="343"/>
    </location>
</feature>
<dbReference type="SUPFAM" id="SSF50729">
    <property type="entry name" value="PH domain-like"/>
    <property type="match status" value="1"/>
</dbReference>
<dbReference type="Gene3D" id="2.30.29.30">
    <property type="entry name" value="Pleckstrin-homology domain (PH domain)/Phosphotyrosine-binding domain (PTB)"/>
    <property type="match status" value="1"/>
</dbReference>
<accession>A0A8T0AR68</accession>
<dbReference type="PROSITE" id="PS50001">
    <property type="entry name" value="SH2"/>
    <property type="match status" value="1"/>
</dbReference>
<evidence type="ECO:0000313" key="5">
    <source>
        <dbReference type="EMBL" id="KAF7695604.1"/>
    </source>
</evidence>
<dbReference type="GO" id="GO:0035591">
    <property type="term" value="F:signaling adaptor activity"/>
    <property type="evidence" value="ECO:0007669"/>
    <property type="project" value="InterPro"/>
</dbReference>
<dbReference type="PANTHER" id="PTHR16186">
    <property type="entry name" value="SIGNAL-TRANSDUCING ADAPTOR PROTEIN-RELATED"/>
    <property type="match status" value="1"/>
</dbReference>
<sequence length="410" mass="46688">MRRAQRNRSQLPPCYNEGFLEKRSFRDKVGRRLWTALCGNSLFFYNNNKDNDYVEKQDLSNFISLTDDLSMDRKLDAARLHLRLKEDDIYLTAPSLEARELWKGFIFSIVKLEVPTSLNLLPGQIYMLKKALEQETERRKELAEKSAVAQAPVSVPMTEPGDYLSLHSEMPACFYRVFRDEAMLLLEKHKEQGNLLLRLSRDGSAFAVTTRQDFNGPVFRHYRVTRIPDGSYAIAIDNPIICPTLHHVTEYLIEKTGGVFKPLVLEHTYEKNIVFVEDNQENGERTLRTTSDSPVAPKVSPIPAPRQKKCSKEENIYVDPSDEENNVNQDKPYPSPALSPAPGGKVLVHQKTVPDMRIGPGGALLPPNERPRSATMTDGTRPKRPAPTMPVQEILNDELRRALQLRYVSD</sequence>
<keyword evidence="1 2" id="KW-0727">SH2 domain</keyword>
<comment type="caution">
    <text evidence="5">The sequence shown here is derived from an EMBL/GenBank/DDBJ whole genome shotgun (WGS) entry which is preliminary data.</text>
</comment>
<dbReference type="InterPro" id="IPR000980">
    <property type="entry name" value="SH2"/>
</dbReference>
<dbReference type="EMBL" id="JABFDY010000017">
    <property type="protein sequence ID" value="KAF7695604.1"/>
    <property type="molecule type" value="Genomic_DNA"/>
</dbReference>
<gene>
    <name evidence="5" type="ORF">HF521_007327</name>
</gene>
<feature type="domain" description="SH2" evidence="4">
    <location>
        <begin position="165"/>
        <end position="269"/>
    </location>
</feature>
<evidence type="ECO:0000256" key="2">
    <source>
        <dbReference type="PROSITE-ProRule" id="PRU00191"/>
    </source>
</evidence>
<evidence type="ECO:0000256" key="3">
    <source>
        <dbReference type="SAM" id="MobiDB-lite"/>
    </source>
</evidence>
<evidence type="ECO:0000256" key="1">
    <source>
        <dbReference type="ARBA" id="ARBA00022999"/>
    </source>
</evidence>
<name>A0A8T0AR68_SILME</name>
<dbReference type="SMART" id="SM00252">
    <property type="entry name" value="SH2"/>
    <property type="match status" value="1"/>
</dbReference>
<dbReference type="AlphaFoldDB" id="A0A8T0AR68"/>